<dbReference type="AlphaFoldDB" id="A0A1I3E4E4"/>
<dbReference type="Pfam" id="PF00356">
    <property type="entry name" value="LacI"/>
    <property type="match status" value="1"/>
</dbReference>
<dbReference type="Pfam" id="PF13377">
    <property type="entry name" value="Peripla_BP_3"/>
    <property type="match status" value="1"/>
</dbReference>
<protein>
    <submittedName>
        <fullName evidence="6">Transcriptional regulator, LacI family</fullName>
    </submittedName>
</protein>
<dbReference type="CDD" id="cd01392">
    <property type="entry name" value="HTH_LacI"/>
    <property type="match status" value="1"/>
</dbReference>
<evidence type="ECO:0000256" key="4">
    <source>
        <dbReference type="SAM" id="MobiDB-lite"/>
    </source>
</evidence>
<dbReference type="InterPro" id="IPR028082">
    <property type="entry name" value="Peripla_BP_I"/>
</dbReference>
<dbReference type="PROSITE" id="PS50932">
    <property type="entry name" value="HTH_LACI_2"/>
    <property type="match status" value="1"/>
</dbReference>
<dbReference type="Proteomes" id="UP000199377">
    <property type="component" value="Unassembled WGS sequence"/>
</dbReference>
<dbReference type="SUPFAM" id="SSF47413">
    <property type="entry name" value="lambda repressor-like DNA-binding domains"/>
    <property type="match status" value="1"/>
</dbReference>
<evidence type="ECO:0000256" key="3">
    <source>
        <dbReference type="ARBA" id="ARBA00023163"/>
    </source>
</evidence>
<dbReference type="Gene3D" id="1.10.260.40">
    <property type="entry name" value="lambda repressor-like DNA-binding domains"/>
    <property type="match status" value="1"/>
</dbReference>
<dbReference type="GO" id="GO:0003700">
    <property type="term" value="F:DNA-binding transcription factor activity"/>
    <property type="evidence" value="ECO:0007669"/>
    <property type="project" value="TreeGrafter"/>
</dbReference>
<dbReference type="Gene3D" id="3.40.50.2300">
    <property type="match status" value="2"/>
</dbReference>
<dbReference type="SUPFAM" id="SSF53822">
    <property type="entry name" value="Periplasmic binding protein-like I"/>
    <property type="match status" value="1"/>
</dbReference>
<dbReference type="PANTHER" id="PTHR30146">
    <property type="entry name" value="LACI-RELATED TRANSCRIPTIONAL REPRESSOR"/>
    <property type="match status" value="1"/>
</dbReference>
<gene>
    <name evidence="6" type="ORF">SAMN05216258_103180</name>
</gene>
<keyword evidence="1" id="KW-0805">Transcription regulation</keyword>
<feature type="region of interest" description="Disordered" evidence="4">
    <location>
        <begin position="1"/>
        <end position="42"/>
    </location>
</feature>
<dbReference type="CDD" id="cd01575">
    <property type="entry name" value="PBP1_GntR"/>
    <property type="match status" value="1"/>
</dbReference>
<feature type="domain" description="HTH lacI-type" evidence="5">
    <location>
        <begin position="43"/>
        <end position="97"/>
    </location>
</feature>
<evidence type="ECO:0000256" key="1">
    <source>
        <dbReference type="ARBA" id="ARBA00023015"/>
    </source>
</evidence>
<proteinExistence type="predicted"/>
<keyword evidence="3" id="KW-0804">Transcription</keyword>
<dbReference type="GO" id="GO:0000976">
    <property type="term" value="F:transcription cis-regulatory region binding"/>
    <property type="evidence" value="ECO:0007669"/>
    <property type="project" value="TreeGrafter"/>
</dbReference>
<keyword evidence="7" id="KW-1185">Reference proteome</keyword>
<dbReference type="PROSITE" id="PS00356">
    <property type="entry name" value="HTH_LACI_1"/>
    <property type="match status" value="1"/>
</dbReference>
<dbReference type="InterPro" id="IPR046335">
    <property type="entry name" value="LacI/GalR-like_sensor"/>
</dbReference>
<dbReference type="EMBL" id="FOQH01000003">
    <property type="protein sequence ID" value="SFH93835.1"/>
    <property type="molecule type" value="Genomic_DNA"/>
</dbReference>
<dbReference type="PANTHER" id="PTHR30146:SF2">
    <property type="entry name" value="HTH-TYPE TRANSCRIPTIONAL REGULATOR GNTR"/>
    <property type="match status" value="1"/>
</dbReference>
<accession>A0A1I3E4E4</accession>
<dbReference type="SMART" id="SM00354">
    <property type="entry name" value="HTH_LACI"/>
    <property type="match status" value="1"/>
</dbReference>
<dbReference type="InterPro" id="IPR010982">
    <property type="entry name" value="Lambda_DNA-bd_dom_sf"/>
</dbReference>
<evidence type="ECO:0000313" key="6">
    <source>
        <dbReference type="EMBL" id="SFH93835.1"/>
    </source>
</evidence>
<evidence type="ECO:0000313" key="7">
    <source>
        <dbReference type="Proteomes" id="UP000199377"/>
    </source>
</evidence>
<evidence type="ECO:0000256" key="2">
    <source>
        <dbReference type="ARBA" id="ARBA00023125"/>
    </source>
</evidence>
<dbReference type="STRING" id="1114924.SAMN05216258_103180"/>
<evidence type="ECO:0000259" key="5">
    <source>
        <dbReference type="PROSITE" id="PS50932"/>
    </source>
</evidence>
<sequence length="371" mass="39815">MVETVQGARDGDAGRTGTTQGRTGDGRAGAQVGRMSQRRSGRPTLADVAALAGVGAITVSRALRRPDQVSPATRERIAQAVAELNYIPDPQARILASGRSDVIGVILPSLTNNVYADVLQGIYDGVAGTGFQIQIGNTRYDPEEEARLAPLFASQRPAAMLLTGIDQTPATRALLESAGFPIVQIMEKGDDPIDMIIGFSHFDAAQAAIRHLLGRGYRRIGVLGARMDPRLMRRQEGWRAALSEAGLPLREAISPEPSSATMGRALASRLMDAEPGLDALFCANDDLALGALFECQARGIAVPRDFGIVGFNDLEMMAAAVPSITSVQTRRYRMGRLGIEMLVERIAGRRPAEPNVDLGFELIERESTRRG</sequence>
<dbReference type="InterPro" id="IPR000843">
    <property type="entry name" value="HTH_LacI"/>
</dbReference>
<reference evidence="6 7" key="1">
    <citation type="submission" date="2016-10" db="EMBL/GenBank/DDBJ databases">
        <authorList>
            <person name="de Groot N.N."/>
        </authorList>
    </citation>
    <scope>NUCLEOTIDE SEQUENCE [LARGE SCALE GENOMIC DNA]</scope>
    <source>
        <strain evidence="6 7">CGMCC 1.11030</strain>
    </source>
</reference>
<name>A0A1I3E4E4_9RHOB</name>
<organism evidence="6 7">
    <name type="scientific">Albimonas pacifica</name>
    <dbReference type="NCBI Taxonomy" id="1114924"/>
    <lineage>
        <taxon>Bacteria</taxon>
        <taxon>Pseudomonadati</taxon>
        <taxon>Pseudomonadota</taxon>
        <taxon>Alphaproteobacteria</taxon>
        <taxon>Rhodobacterales</taxon>
        <taxon>Paracoccaceae</taxon>
        <taxon>Albimonas</taxon>
    </lineage>
</organism>
<keyword evidence="2" id="KW-0238">DNA-binding</keyword>